<evidence type="ECO:0000256" key="2">
    <source>
        <dbReference type="SAM" id="Coils"/>
    </source>
</evidence>
<dbReference type="EMBL" id="DS113796">
    <property type="protein sequence ID" value="EAX95626.1"/>
    <property type="molecule type" value="Genomic_DNA"/>
</dbReference>
<dbReference type="RefSeq" id="XP_001308556.1">
    <property type="nucleotide sequence ID" value="XM_001308555.1"/>
</dbReference>
<dbReference type="GO" id="GO:0005737">
    <property type="term" value="C:cytoplasm"/>
    <property type="evidence" value="ECO:0000318"/>
    <property type="project" value="GO_Central"/>
</dbReference>
<dbReference type="InParanoid" id="A2FHJ1"/>
<dbReference type="PANTHER" id="PTHR23052:SF1">
    <property type="entry name" value="AXONEMAL DYNEIN LIGHT CHAIN DOMAIN-CONTAINING PROTEIN 1"/>
    <property type="match status" value="1"/>
</dbReference>
<dbReference type="PANTHER" id="PTHR23052">
    <property type="entry name" value="AXONEMAL DYNEIN LIGHT CHAIN DOMAIN-CONTAINING PROTEIN 1"/>
    <property type="match status" value="1"/>
</dbReference>
<accession>A2FHJ1</accession>
<dbReference type="OrthoDB" id="8957332at2759"/>
<evidence type="ECO:0000313" key="4">
    <source>
        <dbReference type="Proteomes" id="UP000001542"/>
    </source>
</evidence>
<dbReference type="VEuPathDB" id="TrichDB:TVAGG3_0954340"/>
<dbReference type="Proteomes" id="UP000001542">
    <property type="component" value="Unassembled WGS sequence"/>
</dbReference>
<dbReference type="InterPro" id="IPR019347">
    <property type="entry name" value="Axonemal_dynein_light_chain"/>
</dbReference>
<dbReference type="Pfam" id="PF10211">
    <property type="entry name" value="Ax_dynein_light"/>
    <property type="match status" value="1"/>
</dbReference>
<gene>
    <name evidence="3" type="ORF">TVAG_047240</name>
</gene>
<reference evidence="3" key="2">
    <citation type="journal article" date="2007" name="Science">
        <title>Draft genome sequence of the sexually transmitted pathogen Trichomonas vaginalis.</title>
        <authorList>
            <person name="Carlton J.M."/>
            <person name="Hirt R.P."/>
            <person name="Silva J.C."/>
            <person name="Delcher A.L."/>
            <person name="Schatz M."/>
            <person name="Zhao Q."/>
            <person name="Wortman J.R."/>
            <person name="Bidwell S.L."/>
            <person name="Alsmark U.C.M."/>
            <person name="Besteiro S."/>
            <person name="Sicheritz-Ponten T."/>
            <person name="Noel C.J."/>
            <person name="Dacks J.B."/>
            <person name="Foster P.G."/>
            <person name="Simillion C."/>
            <person name="Van de Peer Y."/>
            <person name="Miranda-Saavedra D."/>
            <person name="Barton G.J."/>
            <person name="Westrop G.D."/>
            <person name="Mueller S."/>
            <person name="Dessi D."/>
            <person name="Fiori P.L."/>
            <person name="Ren Q."/>
            <person name="Paulsen I."/>
            <person name="Zhang H."/>
            <person name="Bastida-Corcuera F.D."/>
            <person name="Simoes-Barbosa A."/>
            <person name="Brown M.T."/>
            <person name="Hayes R.D."/>
            <person name="Mukherjee M."/>
            <person name="Okumura C.Y."/>
            <person name="Schneider R."/>
            <person name="Smith A.J."/>
            <person name="Vanacova S."/>
            <person name="Villalvazo M."/>
            <person name="Haas B.J."/>
            <person name="Pertea M."/>
            <person name="Feldblyum T.V."/>
            <person name="Utterback T.R."/>
            <person name="Shu C.L."/>
            <person name="Osoegawa K."/>
            <person name="de Jong P.J."/>
            <person name="Hrdy I."/>
            <person name="Horvathova L."/>
            <person name="Zubacova Z."/>
            <person name="Dolezal P."/>
            <person name="Malik S.B."/>
            <person name="Logsdon J.M. Jr."/>
            <person name="Henze K."/>
            <person name="Gupta A."/>
            <person name="Wang C.C."/>
            <person name="Dunne R.L."/>
            <person name="Upcroft J.A."/>
            <person name="Upcroft P."/>
            <person name="White O."/>
            <person name="Salzberg S.L."/>
            <person name="Tang P."/>
            <person name="Chiu C.-H."/>
            <person name="Lee Y.-S."/>
            <person name="Embley T.M."/>
            <person name="Coombs G.H."/>
            <person name="Mottram J.C."/>
            <person name="Tachezy J."/>
            <person name="Fraser-Liggett C.M."/>
            <person name="Johnson P.J."/>
        </authorList>
    </citation>
    <scope>NUCLEOTIDE SEQUENCE [LARGE SCALE GENOMIC DNA]</scope>
    <source>
        <strain evidence="3">G3</strain>
    </source>
</reference>
<feature type="coiled-coil region" evidence="2">
    <location>
        <begin position="205"/>
        <end position="232"/>
    </location>
</feature>
<reference evidence="3" key="1">
    <citation type="submission" date="2006-10" db="EMBL/GenBank/DDBJ databases">
        <authorList>
            <person name="Amadeo P."/>
            <person name="Zhao Q."/>
            <person name="Wortman J."/>
            <person name="Fraser-Liggett C."/>
            <person name="Carlton J."/>
        </authorList>
    </citation>
    <scope>NUCLEOTIDE SEQUENCE</scope>
    <source>
        <strain evidence="3">G3</strain>
    </source>
</reference>
<name>A2FHJ1_TRIV3</name>
<dbReference type="SMR" id="A2FHJ1"/>
<proteinExistence type="predicted"/>
<sequence>MQQPPVSVFGTGARPVTSFSVSMPKAKPMRNSILGTPLLGTKNNLKAIQNRPQTRSSLGVKSWRANLFPSSSPASKREVELLGEWLNSVLAENLETNENPLDVCTNAQHWFSVAFNELLRQVSVTCAERGRLFAVIWKRNQDLLSKLVQIQKQERQYILQCHKERVQFLKTDLDFSKSRFETVQNAYNEEMGRWNESHEKDLSKFDNLQQKIDEQVASRNALLAELRDLQQKLGIKPAMENDPQSEPAPIFKAEEMRAKMQDLRKRIRTKKIPNLELVNIMDELDALLKQQKLSVAVSGIRATYSELFLSLPSNAQPKKHDHAWLSAAISFIYSYYLAAIESNGVKEMAQIPFHHFIYETFLNLYGTRPETEQTILDMFTLAYSLRQESSRVELFVRFIGLSEPLDSEVLQFYLYCLSLMNKEHNGPLFPENEGADQVFISPFPSNSLINASDVVLQRFTEGRTLKFYTERIAKITQDGSIRFGRQNVAELDAVLGYLTNAYIDESDKYDDMINQFFDKENITTFTQFKTAISASRQEISSEEYPKIMAEILKRGEITKNLFKDMVKNYGYFKQFVIKTEEFKGVQSTDDIVPFVKMEMESWEPKFQEVLKKLEAATDEVSAKQLRASKAKLEQVLTGRSIGRTSNQLMREFFERTTLSSMTM</sequence>
<organism evidence="3 4">
    <name type="scientific">Trichomonas vaginalis (strain ATCC PRA-98 / G3)</name>
    <dbReference type="NCBI Taxonomy" id="412133"/>
    <lineage>
        <taxon>Eukaryota</taxon>
        <taxon>Metamonada</taxon>
        <taxon>Parabasalia</taxon>
        <taxon>Trichomonadida</taxon>
        <taxon>Trichomonadidae</taxon>
        <taxon>Trichomonas</taxon>
    </lineage>
</organism>
<dbReference type="AlphaFoldDB" id="A2FHJ1"/>
<evidence type="ECO:0000256" key="1">
    <source>
        <dbReference type="ARBA" id="ARBA00023054"/>
    </source>
</evidence>
<evidence type="ECO:0000313" key="3">
    <source>
        <dbReference type="EMBL" id="EAX95626.1"/>
    </source>
</evidence>
<dbReference type="InterPro" id="IPR052845">
    <property type="entry name" value="Axonemal_dynein_LC_domain"/>
</dbReference>
<dbReference type="KEGG" id="tva:4753375"/>
<keyword evidence="4" id="KW-1185">Reference proteome</keyword>
<dbReference type="VEuPathDB" id="TrichDB:TVAG_047240"/>
<keyword evidence="1 2" id="KW-0175">Coiled coil</keyword>
<protein>
    <submittedName>
        <fullName evidence="3">Uncharacterized protein</fullName>
    </submittedName>
</protein>